<reference evidence="3" key="1">
    <citation type="journal article" date="2014" name="Int. J. Syst. Evol. Microbiol.">
        <title>Complete genome sequence of Corynebacterium casei LMG S-19264T (=DSM 44701T), isolated from a smear-ripened cheese.</title>
        <authorList>
            <consortium name="US DOE Joint Genome Institute (JGI-PGF)"/>
            <person name="Walter F."/>
            <person name="Albersmeier A."/>
            <person name="Kalinowski J."/>
            <person name="Ruckert C."/>
        </authorList>
    </citation>
    <scope>NUCLEOTIDE SEQUENCE</scope>
    <source>
        <strain evidence="3">JCM 4335</strain>
    </source>
</reference>
<dbReference type="SUPFAM" id="SSF53474">
    <property type="entry name" value="alpha/beta-Hydrolases"/>
    <property type="match status" value="1"/>
</dbReference>
<organism evidence="3 4">
    <name type="scientific">Streptomyces roseolilacinus</name>
    <dbReference type="NCBI Taxonomy" id="66904"/>
    <lineage>
        <taxon>Bacteria</taxon>
        <taxon>Bacillati</taxon>
        <taxon>Actinomycetota</taxon>
        <taxon>Actinomycetes</taxon>
        <taxon>Kitasatosporales</taxon>
        <taxon>Streptomycetaceae</taxon>
        <taxon>Streptomyces</taxon>
    </lineage>
</organism>
<reference evidence="3" key="2">
    <citation type="submission" date="2020-09" db="EMBL/GenBank/DDBJ databases">
        <authorList>
            <person name="Sun Q."/>
            <person name="Ohkuma M."/>
        </authorList>
    </citation>
    <scope>NUCLEOTIDE SEQUENCE</scope>
    <source>
        <strain evidence="3">JCM 4335</strain>
    </source>
</reference>
<dbReference type="Proteomes" id="UP000654123">
    <property type="component" value="Unassembled WGS sequence"/>
</dbReference>
<evidence type="ECO:0000313" key="3">
    <source>
        <dbReference type="EMBL" id="GGP93675.1"/>
    </source>
</evidence>
<dbReference type="PANTHER" id="PTHR11487:SF0">
    <property type="entry name" value="S-ACYL FATTY ACID SYNTHASE THIOESTERASE, MEDIUM CHAIN"/>
    <property type="match status" value="1"/>
</dbReference>
<comment type="caution">
    <text evidence="3">The sequence shown here is derived from an EMBL/GenBank/DDBJ whole genome shotgun (WGS) entry which is preliminary data.</text>
</comment>
<dbReference type="InterPro" id="IPR012223">
    <property type="entry name" value="TEII"/>
</dbReference>
<dbReference type="Gene3D" id="3.40.50.1820">
    <property type="entry name" value="alpha/beta hydrolase"/>
    <property type="match status" value="1"/>
</dbReference>
<evidence type="ECO:0000259" key="2">
    <source>
        <dbReference type="Pfam" id="PF00975"/>
    </source>
</evidence>
<protein>
    <submittedName>
        <fullName evidence="3">Thioesterase</fullName>
    </submittedName>
</protein>
<comment type="similarity">
    <text evidence="1">Belongs to the thioesterase family.</text>
</comment>
<name>A0A918AWD6_9ACTN</name>
<dbReference type="InterPro" id="IPR001031">
    <property type="entry name" value="Thioesterase"/>
</dbReference>
<evidence type="ECO:0000256" key="1">
    <source>
        <dbReference type="ARBA" id="ARBA00007169"/>
    </source>
</evidence>
<dbReference type="Pfam" id="PF00975">
    <property type="entry name" value="Thioesterase"/>
    <property type="match status" value="1"/>
</dbReference>
<evidence type="ECO:0000313" key="4">
    <source>
        <dbReference type="Proteomes" id="UP000654123"/>
    </source>
</evidence>
<keyword evidence="4" id="KW-1185">Reference proteome</keyword>
<proteinExistence type="inferred from homology"/>
<sequence>MLAHRHVTRLRPVDGTPRIRLICFSYAGGGLGPFRAWAPDVPDGVELLGVRLPGHGSRIRERPHTDWEPLVDEVTGVLGPYLAEPHALFGHSFGGRLAYEVARRAGARHPGRTRRLFVAACRTPDTPQARPYLHELTDARLRDAMGAMGGVPQEVLRDDRMMGVLLPVVRAEMRLAELWGVRPGTRLAAPVTALYGRDDPVDGAAETARWPRFSRAAGEVLEVPGGHFFLDAHRPWLLDVIGARLGGD</sequence>
<feature type="domain" description="Thioesterase" evidence="2">
    <location>
        <begin position="20"/>
        <end position="243"/>
    </location>
</feature>
<dbReference type="AlphaFoldDB" id="A0A918AWD6"/>
<dbReference type="GO" id="GO:0008610">
    <property type="term" value="P:lipid biosynthetic process"/>
    <property type="evidence" value="ECO:0007669"/>
    <property type="project" value="TreeGrafter"/>
</dbReference>
<dbReference type="InterPro" id="IPR029058">
    <property type="entry name" value="AB_hydrolase_fold"/>
</dbReference>
<accession>A0A918AWD6</accession>
<dbReference type="PANTHER" id="PTHR11487">
    <property type="entry name" value="THIOESTERASE"/>
    <property type="match status" value="1"/>
</dbReference>
<dbReference type="EMBL" id="BMSV01000002">
    <property type="protein sequence ID" value="GGP93675.1"/>
    <property type="molecule type" value="Genomic_DNA"/>
</dbReference>
<gene>
    <name evidence="3" type="ORF">GCM10010249_09270</name>
</gene>